<evidence type="ECO:0000313" key="1">
    <source>
        <dbReference type="EMBL" id="GAT18219.1"/>
    </source>
</evidence>
<gene>
    <name evidence="1" type="primary">merR_2</name>
    <name evidence="1" type="ORF">IWT5_00492</name>
</gene>
<accession>A0A1Z5H5J9</accession>
<dbReference type="Gene3D" id="1.10.1660.10">
    <property type="match status" value="1"/>
</dbReference>
<keyword evidence="2" id="KW-1185">Reference proteome</keyword>
<dbReference type="Proteomes" id="UP000223370">
    <property type="component" value="Unassembled WGS sequence"/>
</dbReference>
<sequence>MIEGQQLSAGQFAQLMRIDRHVLNRFDELGLFQPASRDKNGRRAYDLNQVNQWLSLQATVKLENDLNKTKATLHTNGNDHIAMLKYQQQLVEKQLNQLSMAHQQISQEITNQETARQAMPEAATVVDRSPVSLLTTTFPEDIQVTGNQIQAQIKHVLSVMDMAPVNLVVGRIHSQHAIESGQSKLVTALYTPLAPSSKVKADTTQLGGRAVLAYHHLDTPLIDGFNHLREYAAQHHLILGTNYYEEPVVGNWQTDDPAKQVVRLLVAVKE</sequence>
<proteinExistence type="predicted"/>
<protein>
    <submittedName>
        <fullName evidence="1">MerR family transcriptional regulator</fullName>
    </submittedName>
</protein>
<dbReference type="InterPro" id="IPR009061">
    <property type="entry name" value="DNA-bd_dom_put_sf"/>
</dbReference>
<dbReference type="RefSeq" id="WP_098823744.1">
    <property type="nucleotide sequence ID" value="NZ_BCMJ01000002.1"/>
</dbReference>
<evidence type="ECO:0000313" key="2">
    <source>
        <dbReference type="Proteomes" id="UP000223370"/>
    </source>
</evidence>
<comment type="caution">
    <text evidence="1">The sequence shown here is derived from an EMBL/GenBank/DDBJ whole genome shotgun (WGS) entry which is preliminary data.</text>
</comment>
<name>A0A1Z5H5J9_9LACO</name>
<dbReference type="EMBL" id="BCMJ01000002">
    <property type="protein sequence ID" value="GAT18219.1"/>
    <property type="molecule type" value="Genomic_DNA"/>
</dbReference>
<organism evidence="1 2">
    <name type="scientific">Secundilactobacillus silagincola</name>
    <dbReference type="NCBI Taxonomy" id="1714681"/>
    <lineage>
        <taxon>Bacteria</taxon>
        <taxon>Bacillati</taxon>
        <taxon>Bacillota</taxon>
        <taxon>Bacilli</taxon>
        <taxon>Lactobacillales</taxon>
        <taxon>Lactobacillaceae</taxon>
        <taxon>Secundilactobacillus</taxon>
    </lineage>
</organism>
<dbReference type="SUPFAM" id="SSF46955">
    <property type="entry name" value="Putative DNA-binding domain"/>
    <property type="match status" value="1"/>
</dbReference>
<dbReference type="AlphaFoldDB" id="A0A1Z5H5J9"/>
<dbReference type="OrthoDB" id="9814833at2"/>
<reference evidence="1 2" key="1">
    <citation type="submission" date="2015-11" db="EMBL/GenBank/DDBJ databases">
        <title>Draft genome sequences of new species of the genus Lactobacillus isolated from orchardgrass silage.</title>
        <authorList>
            <person name="Tohno M."/>
            <person name="Tanizawa Y."/>
            <person name="Arita M."/>
        </authorList>
    </citation>
    <scope>NUCLEOTIDE SEQUENCE [LARGE SCALE GENOMIC DNA]</scope>
    <source>
        <strain evidence="1 2">IWT5</strain>
    </source>
</reference>